<name>A0A409VXD4_PSICY</name>
<dbReference type="InParanoid" id="A0A409VXD4"/>
<dbReference type="AlphaFoldDB" id="A0A409VXD4"/>
<dbReference type="InterPro" id="IPR002213">
    <property type="entry name" value="UDP_glucos_trans"/>
</dbReference>
<gene>
    <name evidence="2" type="ORF">CVT25_013291</name>
</gene>
<evidence type="ECO:0008006" key="4">
    <source>
        <dbReference type="Google" id="ProtNLM"/>
    </source>
</evidence>
<evidence type="ECO:0000256" key="1">
    <source>
        <dbReference type="ARBA" id="ARBA00022679"/>
    </source>
</evidence>
<dbReference type="GO" id="GO:0008194">
    <property type="term" value="F:UDP-glycosyltransferase activity"/>
    <property type="evidence" value="ECO:0007669"/>
    <property type="project" value="InterPro"/>
</dbReference>
<dbReference type="Proteomes" id="UP000283269">
    <property type="component" value="Unassembled WGS sequence"/>
</dbReference>
<dbReference type="CDD" id="cd03784">
    <property type="entry name" value="GT1_Gtf-like"/>
    <property type="match status" value="1"/>
</dbReference>
<comment type="caution">
    <text evidence="2">The sequence shown here is derived from an EMBL/GenBank/DDBJ whole genome shotgun (WGS) entry which is preliminary data.</text>
</comment>
<organism evidence="2 3">
    <name type="scientific">Psilocybe cyanescens</name>
    <dbReference type="NCBI Taxonomy" id="93625"/>
    <lineage>
        <taxon>Eukaryota</taxon>
        <taxon>Fungi</taxon>
        <taxon>Dikarya</taxon>
        <taxon>Basidiomycota</taxon>
        <taxon>Agaricomycotina</taxon>
        <taxon>Agaricomycetes</taxon>
        <taxon>Agaricomycetidae</taxon>
        <taxon>Agaricales</taxon>
        <taxon>Agaricineae</taxon>
        <taxon>Strophariaceae</taxon>
        <taxon>Psilocybe</taxon>
    </lineage>
</organism>
<keyword evidence="3" id="KW-1185">Reference proteome</keyword>
<dbReference type="Pfam" id="PF00201">
    <property type="entry name" value="UDPGT"/>
    <property type="match status" value="1"/>
</dbReference>
<dbReference type="EMBL" id="NHYD01003883">
    <property type="protein sequence ID" value="PPQ70942.1"/>
    <property type="molecule type" value="Genomic_DNA"/>
</dbReference>
<keyword evidence="1" id="KW-0808">Transferase</keyword>
<sequence>MTPNSYENSNHFIFSAIPAWGHVRPFCILAARLVKEHETAIVTMILSPSLLSKAETEVAAEFGGEASESTRRRIRILATFHSTSQDIFSLFQPLAETYATAYQTLTDAKSISCAMTGTVFDAVPAPRAVILDPLALGQILATRAISGRSVPILSWYSGHVATIIRLFGPETLGGLDNLAAKIEAEATRRGVTAEEIGDSVLTHTEGKIIKIPGIPEMYDWEFFPQLPPFEAHASPIMKLQYQGMRESDGAFVVSAYAFEEESIKAFKSWQSDMNKEVYIVGPLLPPSSGSVAGSARGSSETEAFLEKAQATYGTNSVFYISFGTIFWPQNQDYLEEAIEALIEKKVPFILAYASPFAKLSDDLIARAELSGFALISKWVPQKYILNHPAIGWFVSHCGQNSVLEALGSGTPIICWPFDADQPVAAYHLSETLKVAIELIEVRTGEKGLKPLLRNGRKPKGTREAVGIEFRETLDACLGERGQELRRNAQDIKTLFAKSWGAGGISRQEFDAFLKKYGAGF</sequence>
<dbReference type="SUPFAM" id="SSF53756">
    <property type="entry name" value="UDP-Glycosyltransferase/glycogen phosphorylase"/>
    <property type="match status" value="1"/>
</dbReference>
<protein>
    <recommendedName>
        <fullName evidence="4">UDP-glycosyltransferases domain-containing protein</fullName>
    </recommendedName>
</protein>
<accession>A0A409VXD4</accession>
<evidence type="ECO:0000313" key="3">
    <source>
        <dbReference type="Proteomes" id="UP000283269"/>
    </source>
</evidence>
<dbReference type="PANTHER" id="PTHR48045:SF31">
    <property type="entry name" value="UDP-GLYCOSYLTRANSFERASE 76B1-LIKE"/>
    <property type="match status" value="1"/>
</dbReference>
<dbReference type="OrthoDB" id="5835829at2759"/>
<dbReference type="Gene3D" id="3.40.50.2000">
    <property type="entry name" value="Glycogen Phosphorylase B"/>
    <property type="match status" value="2"/>
</dbReference>
<reference evidence="2 3" key="1">
    <citation type="journal article" date="2018" name="Evol. Lett.">
        <title>Horizontal gene cluster transfer increased hallucinogenic mushroom diversity.</title>
        <authorList>
            <person name="Reynolds H.T."/>
            <person name="Vijayakumar V."/>
            <person name="Gluck-Thaler E."/>
            <person name="Korotkin H.B."/>
            <person name="Matheny P.B."/>
            <person name="Slot J.C."/>
        </authorList>
    </citation>
    <scope>NUCLEOTIDE SEQUENCE [LARGE SCALE GENOMIC DNA]</scope>
    <source>
        <strain evidence="2 3">2631</strain>
    </source>
</reference>
<evidence type="ECO:0000313" key="2">
    <source>
        <dbReference type="EMBL" id="PPQ70942.1"/>
    </source>
</evidence>
<dbReference type="PANTHER" id="PTHR48045">
    <property type="entry name" value="UDP-GLYCOSYLTRANSFERASE 72B1"/>
    <property type="match status" value="1"/>
</dbReference>
<proteinExistence type="predicted"/>
<dbReference type="STRING" id="93625.A0A409VXD4"/>